<dbReference type="EMBL" id="CP073910">
    <property type="protein sequence ID" value="QUT08427.1"/>
    <property type="molecule type" value="Genomic_DNA"/>
</dbReference>
<evidence type="ECO:0000313" key="1">
    <source>
        <dbReference type="EMBL" id="QUT08427.1"/>
    </source>
</evidence>
<evidence type="ECO:0000313" key="2">
    <source>
        <dbReference type="Proteomes" id="UP000681425"/>
    </source>
</evidence>
<keyword evidence="2" id="KW-1185">Reference proteome</keyword>
<sequence length="235" mass="26082">MRPLPDLPPDARADLRYRSGFGCVRCGVTIYQYLSLPVIKDKRTEGGEGATMLCPTCHRLVEEERLTPAQVHGFHASPIARQRHFLRDRLPFSNELPELAVGGSRAVRDTPIPLALDGEPLLFFAPPRQGVGATRISIRLGGDNGEPVQVIDANEWLVTDGSFGFAYRGDRYFVTETAGDGLAVLRIIQRNRIAVEHLRTSIRGRRLEATPDWVEVDGRRYIDRIGSGVLIGLDV</sequence>
<dbReference type="RefSeq" id="WP_070156393.1">
    <property type="nucleotide sequence ID" value="NZ_CP073910.1"/>
</dbReference>
<evidence type="ECO:0008006" key="3">
    <source>
        <dbReference type="Google" id="ProtNLM"/>
    </source>
</evidence>
<dbReference type="OrthoDB" id="9788621at2"/>
<protein>
    <recommendedName>
        <fullName evidence="3">HNH endonuclease</fullName>
    </recommendedName>
</protein>
<gene>
    <name evidence="1" type="ORF">KFK14_23530</name>
</gene>
<accession>A0A975Q484</accession>
<dbReference type="Proteomes" id="UP000681425">
    <property type="component" value="Chromosome"/>
</dbReference>
<organism evidence="1 2">
    <name type="scientific">Sphingobium phenoxybenzoativorans</name>
    <dbReference type="NCBI Taxonomy" id="1592790"/>
    <lineage>
        <taxon>Bacteria</taxon>
        <taxon>Pseudomonadati</taxon>
        <taxon>Pseudomonadota</taxon>
        <taxon>Alphaproteobacteria</taxon>
        <taxon>Sphingomonadales</taxon>
        <taxon>Sphingomonadaceae</taxon>
        <taxon>Sphingobium</taxon>
    </lineage>
</organism>
<dbReference type="AlphaFoldDB" id="A0A975Q484"/>
<dbReference type="KEGG" id="spph:KFK14_23530"/>
<reference evidence="1" key="1">
    <citation type="submission" date="2021-04" db="EMBL/GenBank/DDBJ databases">
        <title>Isolation of p-tert-butylphenol degrading bacteria Sphingobium phenoxybenzoativorans Tas13 from active sludge.</title>
        <authorList>
            <person name="Li Y."/>
        </authorList>
    </citation>
    <scope>NUCLEOTIDE SEQUENCE</scope>
    <source>
        <strain evidence="1">Tas13</strain>
    </source>
</reference>
<proteinExistence type="predicted"/>
<name>A0A975Q484_9SPHN</name>